<evidence type="ECO:0000313" key="8">
    <source>
        <dbReference type="EMBL" id="KAJ9596705.1"/>
    </source>
</evidence>
<feature type="signal peptide" evidence="6">
    <location>
        <begin position="1"/>
        <end position="20"/>
    </location>
</feature>
<evidence type="ECO:0000256" key="4">
    <source>
        <dbReference type="ARBA" id="ARBA00023136"/>
    </source>
</evidence>
<dbReference type="InterPro" id="IPR036179">
    <property type="entry name" value="Ig-like_dom_sf"/>
</dbReference>
<organism evidence="8 9">
    <name type="scientific">Diploptera punctata</name>
    <name type="common">Pacific beetle cockroach</name>
    <dbReference type="NCBI Taxonomy" id="6984"/>
    <lineage>
        <taxon>Eukaryota</taxon>
        <taxon>Metazoa</taxon>
        <taxon>Ecdysozoa</taxon>
        <taxon>Arthropoda</taxon>
        <taxon>Hexapoda</taxon>
        <taxon>Insecta</taxon>
        <taxon>Pterygota</taxon>
        <taxon>Neoptera</taxon>
        <taxon>Polyneoptera</taxon>
        <taxon>Dictyoptera</taxon>
        <taxon>Blattodea</taxon>
        <taxon>Blaberoidea</taxon>
        <taxon>Blaberidae</taxon>
        <taxon>Diplopterinae</taxon>
        <taxon>Diploptera</taxon>
    </lineage>
</organism>
<dbReference type="PANTHER" id="PTHR21261:SF15">
    <property type="entry name" value="BEATEN PATH IIIA, ISOFORM D-RELATED"/>
    <property type="match status" value="1"/>
</dbReference>
<dbReference type="Pfam" id="PF07686">
    <property type="entry name" value="V-set"/>
    <property type="match status" value="1"/>
</dbReference>
<evidence type="ECO:0000259" key="7">
    <source>
        <dbReference type="PROSITE" id="PS50835"/>
    </source>
</evidence>
<evidence type="ECO:0000256" key="6">
    <source>
        <dbReference type="SAM" id="SignalP"/>
    </source>
</evidence>
<comment type="subcellular location">
    <subcellularLocation>
        <location evidence="1">Membrane</location>
        <topology evidence="1">Single-pass membrane protein</topology>
    </subcellularLocation>
</comment>
<comment type="caution">
    <text evidence="8">The sequence shown here is derived from an EMBL/GenBank/DDBJ whole genome shotgun (WGS) entry which is preliminary data.</text>
</comment>
<keyword evidence="3" id="KW-1133">Transmembrane helix</keyword>
<reference evidence="8" key="2">
    <citation type="submission" date="2023-05" db="EMBL/GenBank/DDBJ databases">
        <authorList>
            <person name="Fouks B."/>
        </authorList>
    </citation>
    <scope>NUCLEOTIDE SEQUENCE</scope>
    <source>
        <strain evidence="8">Stay&amp;Tobe</strain>
        <tissue evidence="8">Testes</tissue>
    </source>
</reference>
<keyword evidence="6" id="KW-0732">Signal</keyword>
<evidence type="ECO:0000256" key="3">
    <source>
        <dbReference type="ARBA" id="ARBA00022989"/>
    </source>
</evidence>
<accession>A0AAD8ACW3</accession>
<dbReference type="PANTHER" id="PTHR21261">
    <property type="entry name" value="BEAT PROTEIN"/>
    <property type="match status" value="1"/>
</dbReference>
<dbReference type="InterPro" id="IPR013783">
    <property type="entry name" value="Ig-like_fold"/>
</dbReference>
<proteinExistence type="predicted"/>
<dbReference type="EMBL" id="JASPKZ010001971">
    <property type="protein sequence ID" value="KAJ9596705.1"/>
    <property type="molecule type" value="Genomic_DNA"/>
</dbReference>
<evidence type="ECO:0000313" key="9">
    <source>
        <dbReference type="Proteomes" id="UP001233999"/>
    </source>
</evidence>
<keyword evidence="9" id="KW-1185">Reference proteome</keyword>
<keyword evidence="4" id="KW-0472">Membrane</keyword>
<evidence type="ECO:0000256" key="5">
    <source>
        <dbReference type="ARBA" id="ARBA00023157"/>
    </source>
</evidence>
<sequence>MKQWQLCLELICVLLTLLLARVPGLKLISLKIPSATNVLSTVTLKCEYDLEGRKLYSVKWYKDGSEFFRYMPDYEPEIRAVKSSGINVDLKQSGMNMVTITDLQFNNSGNYKCEVSTEAPNFDTVANSSNMTVMSYPDEDPTIDGVLPTYSIGDHVSANCTSGKSKPVANMTWYINGVEVDSWQEYRQSVDEADPPGFHSMTVGLHFQVHSSHFTNKEERSSRIEIRCTSTLGESIRHKSVYSTLFRTLTSGKLAQERHVNSAGKSVSTSSSIVVLIVTLINVAYSS</sequence>
<gene>
    <name evidence="8" type="ORF">L9F63_012270</name>
</gene>
<dbReference type="SUPFAM" id="SSF48726">
    <property type="entry name" value="Immunoglobulin"/>
    <property type="match status" value="1"/>
</dbReference>
<dbReference type="AlphaFoldDB" id="A0AAD8ACW3"/>
<dbReference type="SMART" id="SM00409">
    <property type="entry name" value="IG"/>
    <property type="match status" value="1"/>
</dbReference>
<name>A0AAD8ACW3_DIPPU</name>
<dbReference type="InterPro" id="IPR013106">
    <property type="entry name" value="Ig_V-set"/>
</dbReference>
<feature type="domain" description="Ig-like" evidence="7">
    <location>
        <begin position="23"/>
        <end position="132"/>
    </location>
</feature>
<dbReference type="GO" id="GO:0016020">
    <property type="term" value="C:membrane"/>
    <property type="evidence" value="ECO:0007669"/>
    <property type="project" value="UniProtKB-SubCell"/>
</dbReference>
<dbReference type="Proteomes" id="UP001233999">
    <property type="component" value="Unassembled WGS sequence"/>
</dbReference>
<dbReference type="InterPro" id="IPR007110">
    <property type="entry name" value="Ig-like_dom"/>
</dbReference>
<dbReference type="Pfam" id="PF08205">
    <property type="entry name" value="C2-set_2"/>
    <property type="match status" value="1"/>
</dbReference>
<keyword evidence="2" id="KW-0812">Transmembrane</keyword>
<dbReference type="Gene3D" id="2.60.40.10">
    <property type="entry name" value="Immunoglobulins"/>
    <property type="match status" value="2"/>
</dbReference>
<dbReference type="InterPro" id="IPR013162">
    <property type="entry name" value="CD80_C2-set"/>
</dbReference>
<dbReference type="FunFam" id="2.60.40.10:FF:000437">
    <property type="entry name" value="Beat-IIIc, isoform A"/>
    <property type="match status" value="1"/>
</dbReference>
<evidence type="ECO:0000256" key="1">
    <source>
        <dbReference type="ARBA" id="ARBA00004167"/>
    </source>
</evidence>
<protein>
    <recommendedName>
        <fullName evidence="7">Ig-like domain-containing protein</fullName>
    </recommendedName>
</protein>
<dbReference type="PROSITE" id="PS50835">
    <property type="entry name" value="IG_LIKE"/>
    <property type="match status" value="1"/>
</dbReference>
<feature type="chain" id="PRO_5042155932" description="Ig-like domain-containing protein" evidence="6">
    <location>
        <begin position="21"/>
        <end position="287"/>
    </location>
</feature>
<reference evidence="8" key="1">
    <citation type="journal article" date="2023" name="IScience">
        <title>Live-bearing cockroach genome reveals convergent evolutionary mechanisms linked to viviparity in insects and beyond.</title>
        <authorList>
            <person name="Fouks B."/>
            <person name="Harrison M.C."/>
            <person name="Mikhailova A.A."/>
            <person name="Marchal E."/>
            <person name="English S."/>
            <person name="Carruthers M."/>
            <person name="Jennings E.C."/>
            <person name="Chiamaka E.L."/>
            <person name="Frigard R.A."/>
            <person name="Pippel M."/>
            <person name="Attardo G.M."/>
            <person name="Benoit J.B."/>
            <person name="Bornberg-Bauer E."/>
            <person name="Tobe S.S."/>
        </authorList>
    </citation>
    <scope>NUCLEOTIDE SEQUENCE</scope>
    <source>
        <strain evidence="8">Stay&amp;Tobe</strain>
    </source>
</reference>
<evidence type="ECO:0000256" key="2">
    <source>
        <dbReference type="ARBA" id="ARBA00022692"/>
    </source>
</evidence>
<dbReference type="InterPro" id="IPR003599">
    <property type="entry name" value="Ig_sub"/>
</dbReference>
<keyword evidence="5" id="KW-1015">Disulfide bond</keyword>